<accession>A0A4R5MAC5</accession>
<dbReference type="PANTHER" id="PTHR10009">
    <property type="entry name" value="PROTEIN YELLOW-RELATED"/>
    <property type="match status" value="1"/>
</dbReference>
<dbReference type="Proteomes" id="UP000295722">
    <property type="component" value="Unassembled WGS sequence"/>
</dbReference>
<evidence type="ECO:0000256" key="1">
    <source>
        <dbReference type="ARBA" id="ARBA00004613"/>
    </source>
</evidence>
<evidence type="ECO:0000256" key="3">
    <source>
        <dbReference type="SAM" id="SignalP"/>
    </source>
</evidence>
<name>A0A4R5MAC5_9BURK</name>
<dbReference type="Pfam" id="PF03022">
    <property type="entry name" value="MRJP"/>
    <property type="match status" value="1"/>
</dbReference>
<evidence type="ECO:0008006" key="6">
    <source>
        <dbReference type="Google" id="ProtNLM"/>
    </source>
</evidence>
<keyword evidence="5" id="KW-1185">Reference proteome</keyword>
<comment type="subcellular location">
    <subcellularLocation>
        <location evidence="1">Secreted</location>
    </subcellularLocation>
</comment>
<comment type="caution">
    <text evidence="4">The sequence shown here is derived from an EMBL/GenBank/DDBJ whole genome shotgun (WGS) entry which is preliminary data.</text>
</comment>
<sequence>MFRVGATVCEIAFVCLASFAGASAQTQNDAAVSAPAVNAERLVTVRSNKQMPWNAIAVDPRGRVIVSAPVWADNKGPAVAIAEPDGTLAPWPSPEWNSWHPGADPSHAFVSVNALHYEADGSIWVVDTGAPVFGGALVPGGAKIVHIDTNTDKVLRVYPIQADALRANTYIDDIRIHGRHAYMTDAGAGAIMVLDLDDGSVRRRFDGEAFTKALPDARIVVNAKVLKMRDGTPLKVNADDLELSADGKYFYFAPLTGPMYRIETRYLDNARLSDAQLARHVVKWFDMPAVGGTAMARDGTLYFTQLDENALKRRNPDGSVTLMVRDSRLRWVDAPFLDGKGYIYLPAAQLDGVTVLNHGQSTMTMPIYLYKVQL</sequence>
<gene>
    <name evidence="4" type="ORF">EYW47_16270</name>
</gene>
<dbReference type="InterPro" id="IPR011042">
    <property type="entry name" value="6-blade_b-propeller_TolB-like"/>
</dbReference>
<proteinExistence type="predicted"/>
<evidence type="ECO:0000256" key="2">
    <source>
        <dbReference type="ARBA" id="ARBA00022525"/>
    </source>
</evidence>
<dbReference type="SUPFAM" id="SSF101898">
    <property type="entry name" value="NHL repeat"/>
    <property type="match status" value="1"/>
</dbReference>
<evidence type="ECO:0000313" key="5">
    <source>
        <dbReference type="Proteomes" id="UP000295722"/>
    </source>
</evidence>
<dbReference type="Gene3D" id="2.120.10.30">
    <property type="entry name" value="TolB, C-terminal domain"/>
    <property type="match status" value="1"/>
</dbReference>
<keyword evidence="2" id="KW-0964">Secreted</keyword>
<reference evidence="4 5" key="1">
    <citation type="submission" date="2019-03" db="EMBL/GenBank/DDBJ databases">
        <title>Paraburkholderia sp. 4M-K11, isolated from subtropical forest soil.</title>
        <authorList>
            <person name="Gao Z.-H."/>
            <person name="Qiu L.-H."/>
        </authorList>
    </citation>
    <scope>NUCLEOTIDE SEQUENCE [LARGE SCALE GENOMIC DNA]</scope>
    <source>
        <strain evidence="4 5">4M-K11</strain>
    </source>
</reference>
<dbReference type="InterPro" id="IPR017996">
    <property type="entry name" value="MRJP/yellow-related"/>
</dbReference>
<dbReference type="EMBL" id="SMRP01000007">
    <property type="protein sequence ID" value="TDG22967.1"/>
    <property type="molecule type" value="Genomic_DNA"/>
</dbReference>
<dbReference type="OrthoDB" id="9797664at2"/>
<keyword evidence="3" id="KW-0732">Signal</keyword>
<dbReference type="GO" id="GO:0005576">
    <property type="term" value="C:extracellular region"/>
    <property type="evidence" value="ECO:0007669"/>
    <property type="project" value="UniProtKB-SubCell"/>
</dbReference>
<feature type="signal peptide" evidence="3">
    <location>
        <begin position="1"/>
        <end position="24"/>
    </location>
</feature>
<protein>
    <recommendedName>
        <fullName evidence="6">Major royal jelly protein</fullName>
    </recommendedName>
</protein>
<dbReference type="AlphaFoldDB" id="A0A4R5MAC5"/>
<feature type="chain" id="PRO_5020739009" description="Major royal jelly protein" evidence="3">
    <location>
        <begin position="25"/>
        <end position="374"/>
    </location>
</feature>
<evidence type="ECO:0000313" key="4">
    <source>
        <dbReference type="EMBL" id="TDG22967.1"/>
    </source>
</evidence>
<organism evidence="4 5">
    <name type="scientific">Paraburkholderia silviterrae</name>
    <dbReference type="NCBI Taxonomy" id="2528715"/>
    <lineage>
        <taxon>Bacteria</taxon>
        <taxon>Pseudomonadati</taxon>
        <taxon>Pseudomonadota</taxon>
        <taxon>Betaproteobacteria</taxon>
        <taxon>Burkholderiales</taxon>
        <taxon>Burkholderiaceae</taxon>
        <taxon>Paraburkholderia</taxon>
    </lineage>
</organism>
<dbReference type="PANTHER" id="PTHR10009:SF18">
    <property type="entry name" value="PROTEIN YELLOW-LIKE PROTEIN"/>
    <property type="match status" value="1"/>
</dbReference>